<dbReference type="AlphaFoldDB" id="N1MTV5"/>
<accession>N1MTV5</accession>
<reference evidence="1 2" key="1">
    <citation type="submission" date="2013-03" db="EMBL/GenBank/DDBJ databases">
        <authorList>
            <person name="Le V."/>
        </authorList>
    </citation>
    <scope>NUCLEOTIDE SEQUENCE [LARGE SCALE GENOMIC DNA]</scope>
    <source>
        <strain evidence="1 2">BiD32</strain>
    </source>
</reference>
<dbReference type="EMBL" id="CAVK010000170">
    <property type="protein sequence ID" value="CCW19087.1"/>
    <property type="molecule type" value="Genomic_DNA"/>
</dbReference>
<organism evidence="1 2">
    <name type="scientific">Sphingobium indicum BiD32</name>
    <dbReference type="NCBI Taxonomy" id="1301087"/>
    <lineage>
        <taxon>Bacteria</taxon>
        <taxon>Pseudomonadati</taxon>
        <taxon>Pseudomonadota</taxon>
        <taxon>Alphaproteobacteria</taxon>
        <taxon>Sphingomonadales</taxon>
        <taxon>Sphingomonadaceae</taxon>
        <taxon>Sphingobium</taxon>
    </lineage>
</organism>
<evidence type="ECO:0000313" key="1">
    <source>
        <dbReference type="EMBL" id="CCW19087.1"/>
    </source>
</evidence>
<comment type="caution">
    <text evidence="1">The sequence shown here is derived from an EMBL/GenBank/DDBJ whole genome shotgun (WGS) entry which is preliminary data.</text>
</comment>
<evidence type="ECO:0000313" key="2">
    <source>
        <dbReference type="Proteomes" id="UP000013201"/>
    </source>
</evidence>
<dbReference type="Proteomes" id="UP000013201">
    <property type="component" value="Unassembled WGS sequence"/>
</dbReference>
<protein>
    <submittedName>
        <fullName evidence="1">Uncharacterized protein</fullName>
    </submittedName>
</protein>
<gene>
    <name evidence="1" type="ORF">EBBID32_34490</name>
</gene>
<name>N1MTV5_9SPHN</name>
<keyword evidence="2" id="KW-1185">Reference proteome</keyword>
<proteinExistence type="predicted"/>
<sequence>MTEQGHAVVLHARNEVRARTARAALPAADAVQVGDVSTLAGMHCGR</sequence>
<reference evidence="2" key="2">
    <citation type="submission" date="2013-04" db="EMBL/GenBank/DDBJ databases">
        <title>Bisphenol A degrading Sphingobium sp. strain BiD32.</title>
        <authorList>
            <person name="Nielsen J.L."/>
            <person name="Zhou N.A."/>
            <person name="Kjeldal H."/>
        </authorList>
    </citation>
    <scope>NUCLEOTIDE SEQUENCE [LARGE SCALE GENOMIC DNA]</scope>
    <source>
        <strain evidence="2">BiD32</strain>
    </source>
</reference>